<evidence type="ECO:0000313" key="5">
    <source>
        <dbReference type="EMBL" id="WDE00670.1"/>
    </source>
</evidence>
<dbReference type="Gene3D" id="2.130.10.10">
    <property type="entry name" value="YVTN repeat-like/Quinoprotein amine dehydrogenase"/>
    <property type="match status" value="2"/>
</dbReference>
<reference evidence="5 6" key="2">
    <citation type="journal article" date="2022" name="Mar. Drugs">
        <title>Bioassay-Guided Fractionation Leads to the Detection of Cholic Acid Generated by the Rare Thalassomonas sp.</title>
        <authorList>
            <person name="Pheiffer F."/>
            <person name="Schneider Y.K."/>
            <person name="Hansen E.H."/>
            <person name="Andersen J.H."/>
            <person name="Isaksson J."/>
            <person name="Busche T."/>
            <person name="R C."/>
            <person name="Kalinowski J."/>
            <person name="Zyl L.V."/>
            <person name="Trindade M."/>
        </authorList>
    </citation>
    <scope>NUCLEOTIDE SEQUENCE [LARGE SCALE GENOMIC DNA]</scope>
    <source>
        <strain evidence="5 6">A5K-106</strain>
    </source>
</reference>
<feature type="coiled-coil region" evidence="2">
    <location>
        <begin position="820"/>
        <end position="847"/>
    </location>
</feature>
<dbReference type="InterPro" id="IPR015943">
    <property type="entry name" value="WD40/YVTN_repeat-like_dom_sf"/>
</dbReference>
<dbReference type="AlphaFoldDB" id="A0AAE9YT01"/>
<accession>A0AAE9YT01</accession>
<evidence type="ECO:0000256" key="2">
    <source>
        <dbReference type="SAM" id="Coils"/>
    </source>
</evidence>
<dbReference type="SUPFAM" id="SSF63829">
    <property type="entry name" value="Calcium-dependent phosphotriesterase"/>
    <property type="match status" value="4"/>
</dbReference>
<name>A0AAE9YT01_9GAMM</name>
<evidence type="ECO:0000256" key="1">
    <source>
        <dbReference type="ARBA" id="ARBA00022553"/>
    </source>
</evidence>
<keyword evidence="3" id="KW-1133">Transmembrane helix</keyword>
<keyword evidence="1" id="KW-0597">Phosphoprotein</keyword>
<dbReference type="EMBL" id="CP059735">
    <property type="protein sequence ID" value="WDE00670.1"/>
    <property type="molecule type" value="Genomic_DNA"/>
</dbReference>
<dbReference type="PANTHER" id="PTHR43547:SF2">
    <property type="entry name" value="HYBRID SIGNAL TRANSDUCTION HISTIDINE KINASE C"/>
    <property type="match status" value="1"/>
</dbReference>
<dbReference type="SMART" id="SM00267">
    <property type="entry name" value="GGDEF"/>
    <property type="match status" value="1"/>
</dbReference>
<gene>
    <name evidence="5" type="ORF">SG35_008570</name>
</gene>
<dbReference type="GO" id="GO:0000155">
    <property type="term" value="F:phosphorelay sensor kinase activity"/>
    <property type="evidence" value="ECO:0007669"/>
    <property type="project" value="TreeGrafter"/>
</dbReference>
<dbReference type="InterPro" id="IPR000160">
    <property type="entry name" value="GGDEF_dom"/>
</dbReference>
<evidence type="ECO:0000313" key="6">
    <source>
        <dbReference type="Proteomes" id="UP000032568"/>
    </source>
</evidence>
<dbReference type="RefSeq" id="WP_152646459.1">
    <property type="nucleotide sequence ID" value="NZ_CP059735.1"/>
</dbReference>
<dbReference type="PANTHER" id="PTHR43547">
    <property type="entry name" value="TWO-COMPONENT HISTIDINE KINASE"/>
    <property type="match status" value="1"/>
</dbReference>
<keyword evidence="6" id="KW-1185">Reference proteome</keyword>
<dbReference type="Gene3D" id="2.60.40.10">
    <property type="entry name" value="Immunoglobulins"/>
    <property type="match status" value="1"/>
</dbReference>
<dbReference type="Pfam" id="PF07495">
    <property type="entry name" value="Y_Y_Y"/>
    <property type="match status" value="1"/>
</dbReference>
<protein>
    <submittedName>
        <fullName evidence="5">Diguanylate cyclase</fullName>
    </submittedName>
</protein>
<dbReference type="InterPro" id="IPR013783">
    <property type="entry name" value="Ig-like_fold"/>
</dbReference>
<dbReference type="Pfam" id="PF07494">
    <property type="entry name" value="Reg_prop"/>
    <property type="match status" value="6"/>
</dbReference>
<dbReference type="InterPro" id="IPR043128">
    <property type="entry name" value="Rev_trsase/Diguanyl_cyclase"/>
</dbReference>
<dbReference type="InterPro" id="IPR011123">
    <property type="entry name" value="Y_Y_Y"/>
</dbReference>
<feature type="transmembrane region" description="Helical" evidence="3">
    <location>
        <begin position="781"/>
        <end position="801"/>
    </location>
</feature>
<keyword evidence="3" id="KW-0472">Membrane</keyword>
<dbReference type="KEGG" id="tact:SG35_008570"/>
<reference evidence="5 6" key="1">
    <citation type="journal article" date="2015" name="Genome Announc.">
        <title>Draft Genome Sequences of Marine Isolates of Thalassomonas viridans and Thalassomonas actiniarum.</title>
        <authorList>
            <person name="Olonade I."/>
            <person name="van Zyl L.J."/>
            <person name="Trindade M."/>
        </authorList>
    </citation>
    <scope>NUCLEOTIDE SEQUENCE [LARGE SCALE GENOMIC DNA]</scope>
    <source>
        <strain evidence="5 6">A5K-106</strain>
    </source>
</reference>
<evidence type="ECO:0000259" key="4">
    <source>
        <dbReference type="SMART" id="SM00267"/>
    </source>
</evidence>
<organism evidence="5 6">
    <name type="scientific">Thalassomonas actiniarum</name>
    <dbReference type="NCBI Taxonomy" id="485447"/>
    <lineage>
        <taxon>Bacteria</taxon>
        <taxon>Pseudomonadati</taxon>
        <taxon>Pseudomonadota</taxon>
        <taxon>Gammaproteobacteria</taxon>
        <taxon>Alteromonadales</taxon>
        <taxon>Colwelliaceae</taxon>
        <taxon>Thalassomonas</taxon>
    </lineage>
</organism>
<dbReference type="InterPro" id="IPR011110">
    <property type="entry name" value="Reg_prop"/>
</dbReference>
<sequence>MTTITAMAKELDSLKPFPANNPLSYQYIKAIAQDKDGFMWFGMQEGLYRYDGYQLMRFHHDSADKNSLAGDIVSDLLVDSKEQLWVATRDGGVSLYRQTSRDFVNFTEKSEALALTDNNVNVLMEDSAGNIWLGTESGLNIIFRQQEPWKVKKIVKNGAVGQGLTHNGIETILQVSEQEVWVGTNGGGISVFDLQGNFIKAQPIVRDGREYAAGKRIKALIQDAADNVWIGTFDGGLIKYDSSNFDYSYYMFDESNYRSLSSNNIEAMYLDSNGNIWIGTDKGMLIYDTALNNFKRYSHSPSNPYSLTNDYVLTFFEDMNQMMWIGTIYGMSRWHPNMTTFNQYDAQKYPALKNDPIMGFTQLESGKIFISNYSDGIYELSLKDDKITPFAFNKAFKGLRVITLTAEENTLWVGTRAAGLFKVNLDTGNIENFKYDHLNQHSLSANSITDIIRDSRGILWVSTYHKGINRLNDDGTFTRFEMKTPVSGKGPNTNNILQILEDKQGYLWLATYGGGLNRFDPKTERFVYISHDENDSKSLSSDVVHNMFQDSKGNIWAGTQVSLNLLSHENLLNEHYEFEHFNSQKGMKSRLAYGISEDTIGNIWFSSNHGLSRYSRENDSFKHFGTSHGLRSLEYVSGSVFTAFDNRLYFGSTKGFTSVNPDEIGQNQPAPEVRLTNILKLNESMTFDLSLSELSSLVFDYNDHLISFEYVGLHYFEPESTLYKYRLLGFDQEWIDAGKLRRATYTNLPAGNYQLQIIAGNNDNVWSEPRTLDIIVKAAPWFSWWAYLLYIITIAVAILAYSRFLHRKLLLEQQQRIFLKQQIKDKTQEFQLKNVELEQANKQLENAATIDKLTGVKSRRYLDIYIEQASQLMSQIHQNILPVQRSILPRLYIFMVKLRDASQVNNSQLLNLTDLLLYSRNQDDLVIRWSEDTFAVIGYEKEENARELAIRLSDRFEHILGGLTQVDMAYSFYPFNFEQPMELTWDQVSVLTEHGLKMVGKTENTQWLGLYGPKIQPFNYLEVLQVQALKEMSNLVKVQQG</sequence>
<proteinExistence type="predicted"/>
<keyword evidence="3" id="KW-0812">Transmembrane</keyword>
<evidence type="ECO:0000256" key="3">
    <source>
        <dbReference type="SAM" id="Phobius"/>
    </source>
</evidence>
<feature type="domain" description="GGDEF" evidence="4">
    <location>
        <begin position="837"/>
        <end position="1010"/>
    </location>
</feature>
<keyword evidence="2" id="KW-0175">Coiled coil</keyword>
<dbReference type="Gene3D" id="3.30.70.270">
    <property type="match status" value="1"/>
</dbReference>
<dbReference type="Proteomes" id="UP000032568">
    <property type="component" value="Chromosome"/>
</dbReference>